<proteinExistence type="predicted"/>
<evidence type="ECO:0000256" key="1">
    <source>
        <dbReference type="SAM" id="MobiDB-lite"/>
    </source>
</evidence>
<dbReference type="Proteomes" id="UP000245956">
    <property type="component" value="Unassembled WGS sequence"/>
</dbReference>
<organism evidence="2 3">
    <name type="scientific">Purpureocillium lilacinum</name>
    <name type="common">Paecilomyces lilacinus</name>
    <dbReference type="NCBI Taxonomy" id="33203"/>
    <lineage>
        <taxon>Eukaryota</taxon>
        <taxon>Fungi</taxon>
        <taxon>Dikarya</taxon>
        <taxon>Ascomycota</taxon>
        <taxon>Pezizomycotina</taxon>
        <taxon>Sordariomycetes</taxon>
        <taxon>Hypocreomycetidae</taxon>
        <taxon>Hypocreales</taxon>
        <taxon>Ophiocordycipitaceae</taxon>
        <taxon>Purpureocillium</taxon>
    </lineage>
</organism>
<gene>
    <name evidence="2" type="ORF">PCL_07022</name>
</gene>
<feature type="compositionally biased region" description="Polar residues" evidence="1">
    <location>
        <begin position="156"/>
        <end position="169"/>
    </location>
</feature>
<protein>
    <submittedName>
        <fullName evidence="2">Uncharacterized protein</fullName>
    </submittedName>
</protein>
<feature type="region of interest" description="Disordered" evidence="1">
    <location>
        <begin position="156"/>
        <end position="187"/>
    </location>
</feature>
<evidence type="ECO:0000313" key="2">
    <source>
        <dbReference type="EMBL" id="PWI65421.1"/>
    </source>
</evidence>
<dbReference type="AlphaFoldDB" id="A0A2U3DT27"/>
<name>A0A2U3DT27_PURLI</name>
<evidence type="ECO:0000313" key="3">
    <source>
        <dbReference type="Proteomes" id="UP000245956"/>
    </source>
</evidence>
<sequence length="347" mass="38220">MEVDQARKRSDLATLARGQGEVVDAVTRCTSLDHREEPSLKWDLPGGRYMYGQATSVRYHDCRMQTRRQSFWPISPRACFDDADGPALHTKYVEVELGRSCGALARRQTETLAPQSELLQFKQWCGISKSRRGASEGACRLRSRWSDLIVPSAQQTQTTRYLDANTSSCAPLRPDPGTKGPREVDDWQTGSYAEDSACMACEAQGAALLDPPSIPPPYIGMVTGIEMQGLRAFGSCALNFPSGPSRAVIHQDKTPTRYEGSSDKEPGTIWISVHDSRRYLTSGGWSSCAIAIWTRSMRNTENRLNGSQSTQRHLSHLSATVGSCDMEALLGFGQGAQKALYRHPGVE</sequence>
<comment type="caution">
    <text evidence="2">The sequence shown here is derived from an EMBL/GenBank/DDBJ whole genome shotgun (WGS) entry which is preliminary data.</text>
</comment>
<dbReference type="EMBL" id="LCWV01000033">
    <property type="protein sequence ID" value="PWI65421.1"/>
    <property type="molecule type" value="Genomic_DNA"/>
</dbReference>
<accession>A0A2U3DT27</accession>
<reference evidence="2 3" key="1">
    <citation type="journal article" date="2016" name="Front. Microbiol.">
        <title>Genome and transcriptome sequences reveal the specific parasitism of the nematophagous Purpureocillium lilacinum 36-1.</title>
        <authorList>
            <person name="Xie J."/>
            <person name="Li S."/>
            <person name="Mo C."/>
            <person name="Xiao X."/>
            <person name="Peng D."/>
            <person name="Wang G."/>
            <person name="Xiao Y."/>
        </authorList>
    </citation>
    <scope>NUCLEOTIDE SEQUENCE [LARGE SCALE GENOMIC DNA]</scope>
    <source>
        <strain evidence="2 3">36-1</strain>
    </source>
</reference>